<evidence type="ECO:0000313" key="2">
    <source>
        <dbReference type="Proteomes" id="UP000429811"/>
    </source>
</evidence>
<dbReference type="EMBL" id="WKPO01000053">
    <property type="protein sequence ID" value="MSB51037.1"/>
    <property type="molecule type" value="Genomic_DNA"/>
</dbReference>
<evidence type="ECO:0000313" key="1">
    <source>
        <dbReference type="EMBL" id="MSB51037.1"/>
    </source>
</evidence>
<name>A0A6I2RPI7_FLAPL</name>
<dbReference type="AlphaFoldDB" id="A0A6I2RPI7"/>
<accession>A0A6I2RPI7</accession>
<dbReference type="Proteomes" id="UP000429811">
    <property type="component" value="Unassembled WGS sequence"/>
</dbReference>
<proteinExistence type="predicted"/>
<gene>
    <name evidence="1" type="ORF">GKE90_20495</name>
</gene>
<dbReference type="RefSeq" id="WP_138308948.1">
    <property type="nucleotide sequence ID" value="NZ_JADMVC010000015.1"/>
</dbReference>
<organism evidence="1 2">
    <name type="scientific">Flavonifractor plautii</name>
    <name type="common">Fusobacterium plautii</name>
    <dbReference type="NCBI Taxonomy" id="292800"/>
    <lineage>
        <taxon>Bacteria</taxon>
        <taxon>Bacillati</taxon>
        <taxon>Bacillota</taxon>
        <taxon>Clostridia</taxon>
        <taxon>Eubacteriales</taxon>
        <taxon>Oscillospiraceae</taxon>
        <taxon>Flavonifractor</taxon>
    </lineage>
</organism>
<protein>
    <submittedName>
        <fullName evidence="1">Uncharacterized protein</fullName>
    </submittedName>
</protein>
<sequence>MGYQESWLYVQPQMRFSNLIRAYEKTARTDYYRTMGAEPMSVVILKRPFGEVPKGAKLLWVCGDRCFHTPVGVFNGNLKSPAKLCFIPVEQVLDPGDYRLKGIDLNSHAPSENAYMKRYSVEDYIVRTRAERER</sequence>
<reference evidence="1 2" key="1">
    <citation type="journal article" date="2019" name="Nat. Med.">
        <title>A library of human gut bacterial isolates paired with longitudinal multiomics data enables mechanistic microbiome research.</title>
        <authorList>
            <person name="Poyet M."/>
            <person name="Groussin M."/>
            <person name="Gibbons S.M."/>
            <person name="Avila-Pacheco J."/>
            <person name="Jiang X."/>
            <person name="Kearney S.M."/>
            <person name="Perrotta A.R."/>
            <person name="Berdy B."/>
            <person name="Zhao S."/>
            <person name="Lieberman T.D."/>
            <person name="Swanson P.K."/>
            <person name="Smith M."/>
            <person name="Roesemann S."/>
            <person name="Alexander J.E."/>
            <person name="Rich S.A."/>
            <person name="Livny J."/>
            <person name="Vlamakis H."/>
            <person name="Clish C."/>
            <person name="Bullock K."/>
            <person name="Deik A."/>
            <person name="Scott J."/>
            <person name="Pierce K.A."/>
            <person name="Xavier R.J."/>
            <person name="Alm E.J."/>
        </authorList>
    </citation>
    <scope>NUCLEOTIDE SEQUENCE [LARGE SCALE GENOMIC DNA]</scope>
    <source>
        <strain evidence="1 2">BIOML-A5</strain>
    </source>
</reference>
<comment type="caution">
    <text evidence="1">The sequence shown here is derived from an EMBL/GenBank/DDBJ whole genome shotgun (WGS) entry which is preliminary data.</text>
</comment>